<dbReference type="EMBL" id="GECU01033919">
    <property type="protein sequence ID" value="JAS73787.1"/>
    <property type="molecule type" value="Transcribed_RNA"/>
</dbReference>
<evidence type="ECO:0000256" key="1">
    <source>
        <dbReference type="SAM" id="MobiDB-lite"/>
    </source>
</evidence>
<dbReference type="AlphaFoldDB" id="A0A1B6HGC6"/>
<reference evidence="2" key="1">
    <citation type="submission" date="2015-11" db="EMBL/GenBank/DDBJ databases">
        <title>De novo transcriptome assembly of four potential Pierce s Disease insect vectors from Arizona vineyards.</title>
        <authorList>
            <person name="Tassone E.E."/>
        </authorList>
    </citation>
    <scope>NUCLEOTIDE SEQUENCE</scope>
</reference>
<proteinExistence type="predicted"/>
<feature type="compositionally biased region" description="Basic and acidic residues" evidence="1">
    <location>
        <begin position="407"/>
        <end position="418"/>
    </location>
</feature>
<evidence type="ECO:0000313" key="2">
    <source>
        <dbReference type="EMBL" id="JAS73787.1"/>
    </source>
</evidence>
<sequence>FMAAQEAVSAHRDSQGEADIVEMSSIPSRSPINNAFDNVVCVSQITGGFINEGIKSEDEGSVVGNQIEPVEFSPTIYIVDSDVQESNSSSKEPLEDPFAGVEPIIAESSEDAAGIKNEASSDELTGAFNDPRMDCLVPEEEPFTPETGESSSFSKEPLEDPFAGVELIVVESSDIAAVIKNETSSEPTIAFSDPRKPEAEPFTAKTGSQNQPISLENQSINLPVCNEDQSLCVKKRKSYSLLKYLRHQPNKQHKVYQDRNASARPKRLRRTSLTMHKRKGASRRRKTVQSRRHHRKHMLSKQESGNELSQDSVPLSHRVEKTLISNEYKSNVSTLNTLKKNSCKTRPIKKCQLVNFQSTKDTSAKDNDFSSSRKKVEEEVGRNTGRVLRNTAERRSTNTAARNSLPTHEHMTRSKKPEIVTSMEPNESNPVTTDSRNLAVRHSPRQRISDKEQCNVNQVSTEKKVDKHKDPHKKTPIKAPICPQCKRSISSQIGCRDNYCVESRFICHHCSFRGRSSCELELHTLKIHPRQRHNTSQRGSCKRKSVNT</sequence>
<organism evidence="2">
    <name type="scientific">Homalodisca liturata</name>
    <dbReference type="NCBI Taxonomy" id="320908"/>
    <lineage>
        <taxon>Eukaryota</taxon>
        <taxon>Metazoa</taxon>
        <taxon>Ecdysozoa</taxon>
        <taxon>Arthropoda</taxon>
        <taxon>Hexapoda</taxon>
        <taxon>Insecta</taxon>
        <taxon>Pterygota</taxon>
        <taxon>Neoptera</taxon>
        <taxon>Paraneoptera</taxon>
        <taxon>Hemiptera</taxon>
        <taxon>Auchenorrhyncha</taxon>
        <taxon>Membracoidea</taxon>
        <taxon>Cicadellidae</taxon>
        <taxon>Cicadellinae</taxon>
        <taxon>Proconiini</taxon>
        <taxon>Homalodisca</taxon>
    </lineage>
</organism>
<feature type="region of interest" description="Disordered" evidence="1">
    <location>
        <begin position="250"/>
        <end position="313"/>
    </location>
</feature>
<feature type="region of interest" description="Disordered" evidence="1">
    <location>
        <begin position="120"/>
        <end position="157"/>
    </location>
</feature>
<name>A0A1B6HGC6_9HEMI</name>
<feature type="region of interest" description="Disordered" evidence="1">
    <location>
        <begin position="187"/>
        <end position="211"/>
    </location>
</feature>
<feature type="compositionally biased region" description="Polar residues" evidence="1">
    <location>
        <begin position="301"/>
        <end position="313"/>
    </location>
</feature>
<feature type="region of interest" description="Disordered" evidence="1">
    <location>
        <begin position="529"/>
        <end position="548"/>
    </location>
</feature>
<feature type="compositionally biased region" description="Polar residues" evidence="1">
    <location>
        <begin position="423"/>
        <end position="436"/>
    </location>
</feature>
<gene>
    <name evidence="3" type="ORF">g.7478</name>
    <name evidence="2" type="ORF">g.7480</name>
</gene>
<feature type="non-terminal residue" evidence="2">
    <location>
        <position position="1"/>
    </location>
</feature>
<feature type="compositionally biased region" description="Basic residues" evidence="1">
    <location>
        <begin position="264"/>
        <end position="299"/>
    </location>
</feature>
<feature type="region of interest" description="Disordered" evidence="1">
    <location>
        <begin position="360"/>
        <end position="475"/>
    </location>
</feature>
<accession>A0A1B6HGC6</accession>
<protein>
    <submittedName>
        <fullName evidence="2">Uncharacterized protein</fullName>
    </submittedName>
</protein>
<evidence type="ECO:0000313" key="3">
    <source>
        <dbReference type="EMBL" id="JAS94391.1"/>
    </source>
</evidence>
<dbReference type="EMBL" id="GECU01013315">
    <property type="protein sequence ID" value="JAS94391.1"/>
    <property type="molecule type" value="Transcribed_RNA"/>
</dbReference>
<feature type="compositionally biased region" description="Polar residues" evidence="1">
    <location>
        <begin position="397"/>
        <end position="406"/>
    </location>
</feature>